<protein>
    <submittedName>
        <fullName evidence="1">Uncharacterized protein</fullName>
    </submittedName>
</protein>
<feature type="non-terminal residue" evidence="1">
    <location>
        <position position="1"/>
    </location>
</feature>
<sequence>YFQNYSVTFRAVFTNLGARGRLHPTSLGSYYRGQDHDGQVTLHSGIQRWTVPYTGDYRIEAIGAAGGYDTRSSGGIFRGRGARMEGTFNLSQGETIQILVGQEGGINNVTYSAGGGGGTFVVNGSNTPLIVAGGGGGVNYSNTRYTGCDATTATTGRTGHLSLAGGSGGQGAQVGQSTNLGERIKVYKSEDGTDPTIQLAEFSSTGLFFVRDINVSEKFHPVLGIAAKNIANQSLTRETAVSPRSSRPQRQEKREFVNLLYFFILGGGGGGFYTRGRSSTQFGGSIGTGGEGGGGFIQGGIGGRSWLKNVVGGFGGGGGAYGSGGGGGGGGGYSGGGSGKGLQEACGGGGGSYNAGKNQQNECCYNAAGHGQVTITLI</sequence>
<organism evidence="1 2">
    <name type="scientific">Porites lobata</name>
    <dbReference type="NCBI Taxonomy" id="104759"/>
    <lineage>
        <taxon>Eukaryota</taxon>
        <taxon>Metazoa</taxon>
        <taxon>Cnidaria</taxon>
        <taxon>Anthozoa</taxon>
        <taxon>Hexacorallia</taxon>
        <taxon>Scleractinia</taxon>
        <taxon>Fungiina</taxon>
        <taxon>Poritidae</taxon>
        <taxon>Porites</taxon>
    </lineage>
</organism>
<name>A0ABN8RLA5_9CNID</name>
<dbReference type="Proteomes" id="UP001159405">
    <property type="component" value="Unassembled WGS sequence"/>
</dbReference>
<dbReference type="PANTHER" id="PTHR31535">
    <property type="match status" value="1"/>
</dbReference>
<evidence type="ECO:0000313" key="2">
    <source>
        <dbReference type="Proteomes" id="UP001159405"/>
    </source>
</evidence>
<keyword evidence="2" id="KW-1185">Reference proteome</keyword>
<reference evidence="1 2" key="1">
    <citation type="submission" date="2022-05" db="EMBL/GenBank/DDBJ databases">
        <authorList>
            <consortium name="Genoscope - CEA"/>
            <person name="William W."/>
        </authorList>
    </citation>
    <scope>NUCLEOTIDE SEQUENCE [LARGE SCALE GENOMIC DNA]</scope>
</reference>
<dbReference type="PANTHER" id="PTHR31535:SF3">
    <property type="entry name" value="REGULATORY PROTEIN ZESTE"/>
    <property type="match status" value="1"/>
</dbReference>
<accession>A0ABN8RLA5</accession>
<dbReference type="EMBL" id="CALNXK010000254">
    <property type="protein sequence ID" value="CAH3179339.1"/>
    <property type="molecule type" value="Genomic_DNA"/>
</dbReference>
<comment type="caution">
    <text evidence="1">The sequence shown here is derived from an EMBL/GenBank/DDBJ whole genome shotgun (WGS) entry which is preliminary data.</text>
</comment>
<proteinExistence type="predicted"/>
<gene>
    <name evidence="1" type="ORF">PLOB_00021767</name>
</gene>
<evidence type="ECO:0000313" key="1">
    <source>
        <dbReference type="EMBL" id="CAH3179339.1"/>
    </source>
</evidence>